<dbReference type="SUPFAM" id="SSF48208">
    <property type="entry name" value="Six-hairpin glycosidases"/>
    <property type="match status" value="1"/>
</dbReference>
<evidence type="ECO:0000313" key="4">
    <source>
        <dbReference type="EMBL" id="MCP1103000.1"/>
    </source>
</evidence>
<dbReference type="InterPro" id="IPR049049">
    <property type="entry name" value="Beta-AFase-like_GH127_C"/>
</dbReference>
<keyword evidence="4" id="KW-0378">Hydrolase</keyword>
<name>A0ABT1EAZ4_9FIRM</name>
<comment type="caution">
    <text evidence="4">The sequence shown here is derived from an EMBL/GenBank/DDBJ whole genome shotgun (WGS) entry which is preliminary data.</text>
</comment>
<dbReference type="InterPro" id="IPR049046">
    <property type="entry name" value="Beta-AFase-like_GH127_middle"/>
</dbReference>
<keyword evidence="5" id="KW-1185">Reference proteome</keyword>
<dbReference type="RefSeq" id="WP_262066786.1">
    <property type="nucleotide sequence ID" value="NZ_JAMXOD010000016.1"/>
</dbReference>
<proteinExistence type="predicted"/>
<evidence type="ECO:0000259" key="1">
    <source>
        <dbReference type="Pfam" id="PF07944"/>
    </source>
</evidence>
<dbReference type="Pfam" id="PF07944">
    <property type="entry name" value="Beta-AFase-like_GH127_cat"/>
    <property type="match status" value="1"/>
</dbReference>
<evidence type="ECO:0000313" key="5">
    <source>
        <dbReference type="Proteomes" id="UP001523566"/>
    </source>
</evidence>
<dbReference type="PANTHER" id="PTHR43465">
    <property type="entry name" value="DUF1680 DOMAIN PROTEIN (AFU_ORTHOLOGUE AFUA_1G08910)"/>
    <property type="match status" value="1"/>
</dbReference>
<dbReference type="InterPro" id="IPR012878">
    <property type="entry name" value="Beta-AFase-like_GH127_cat"/>
</dbReference>
<reference evidence="4 5" key="1">
    <citation type="journal article" date="2022" name="Genome Biol. Evol.">
        <title>Host diet, physiology and behaviors set the stage for Lachnospiraceae cladogenesis.</title>
        <authorList>
            <person name="Vera-Ponce De Leon A."/>
            <person name="Schneider M."/>
            <person name="Jahnes B.C."/>
            <person name="Sadowski V."/>
            <person name="Camuy-Velez L.A."/>
            <person name="Duan J."/>
            <person name="Sabree Z.L."/>
        </authorList>
    </citation>
    <scope>NUCLEOTIDE SEQUENCE [LARGE SCALE GENOMIC DNA]</scope>
    <source>
        <strain evidence="4 5">PAL113</strain>
    </source>
</reference>
<sequence length="654" mass="76007">MKQYRLLKKQEWDIDDHFWNYYTKLVRETVIPYQWEILNDRIPDSEPSHGIDNFRIAAKDMDGNFYGEVFQDSDVAKWLEAVGNILMLKRDEDLEAKADEAIAIIERAQEPDGYLNTYFSIEAPEKKWTNVLECHELYCAGHFIEGAISYYLATGKEKVYKIALRLADHICDVFGPEEKKLHGYPGHQEIEIALLKLYDVSGEKRYLELSKYFIDTRGTNQFFEEEFEKRNRICQWTNCEVEYPNRWYNQFPYTYYNQFHLPVREQEEPVGHAVRGLYMYTAMADLAARTKDQELFCACRKIWNNIVTRQMYITGGVGSTHSGEAFTTDYDLPNDTNYAETCASIGLLFFAQKMLKTEVDNTYGDTMERALYNTILGGMNYEGNRFFYVNPLEVVPETCSGNTERNHVKPTRQKWFSCACCPPNIARTIGGLWQYIYTANEDSVFVHLYIGGKGKIELSGNELEIHQETSYPWGDTIHFDIKSTKEKEASVAFRIPSWSSTYTLELDGEEVSTPKNESGYVIVKGDWSKGRKVKLQLDMTPRLMEANQKVHYNAGRIAITRGPIVYCLEEYDNGKYLNQLTIDTKAKPEEIPSKDWQDVVVIQTKGYRKKPGDERELYALYQEGEEEVKLTAVPYFLWNNRSDGEMLVWMRSGR</sequence>
<dbReference type="PANTHER" id="PTHR43465:SF2">
    <property type="entry name" value="DUF1680 DOMAIN PROTEIN (AFU_ORTHOLOGUE AFUA_1G08910)"/>
    <property type="match status" value="1"/>
</dbReference>
<accession>A0ABT1EAZ4</accession>
<feature type="domain" description="Non-reducing end beta-L-arabinofuranosidase-like GH127 catalytic" evidence="1">
    <location>
        <begin position="14"/>
        <end position="429"/>
    </location>
</feature>
<dbReference type="InterPro" id="IPR049174">
    <property type="entry name" value="Beta-AFase-like"/>
</dbReference>
<dbReference type="InterPro" id="IPR008928">
    <property type="entry name" value="6-hairpin_glycosidase_sf"/>
</dbReference>
<dbReference type="Pfam" id="PF20736">
    <property type="entry name" value="Glyco_hydro127M"/>
    <property type="match status" value="1"/>
</dbReference>
<gene>
    <name evidence="4" type="ORF">NK125_11285</name>
</gene>
<dbReference type="Pfam" id="PF20737">
    <property type="entry name" value="Glyco_hydro127C"/>
    <property type="match status" value="1"/>
</dbReference>
<dbReference type="Proteomes" id="UP001523566">
    <property type="component" value="Unassembled WGS sequence"/>
</dbReference>
<evidence type="ECO:0000259" key="3">
    <source>
        <dbReference type="Pfam" id="PF20737"/>
    </source>
</evidence>
<organism evidence="4 5">
    <name type="scientific">Aequitasia blattaphilus</name>
    <dbReference type="NCBI Taxonomy" id="2949332"/>
    <lineage>
        <taxon>Bacteria</taxon>
        <taxon>Bacillati</taxon>
        <taxon>Bacillota</taxon>
        <taxon>Clostridia</taxon>
        <taxon>Lachnospirales</taxon>
        <taxon>Lachnospiraceae</taxon>
        <taxon>Aequitasia</taxon>
    </lineage>
</organism>
<feature type="domain" description="Non-reducing end beta-L-arabinofuranosidase-like GH127 middle" evidence="2">
    <location>
        <begin position="444"/>
        <end position="539"/>
    </location>
</feature>
<feature type="domain" description="Non-reducing end beta-L-arabinofuranosidase-like GH127 C-terminal" evidence="3">
    <location>
        <begin position="541"/>
        <end position="651"/>
    </location>
</feature>
<dbReference type="GO" id="GO:0016787">
    <property type="term" value="F:hydrolase activity"/>
    <property type="evidence" value="ECO:0007669"/>
    <property type="project" value="UniProtKB-KW"/>
</dbReference>
<dbReference type="EMBL" id="JAMZFW010000016">
    <property type="protein sequence ID" value="MCP1103000.1"/>
    <property type="molecule type" value="Genomic_DNA"/>
</dbReference>
<evidence type="ECO:0000259" key="2">
    <source>
        <dbReference type="Pfam" id="PF20736"/>
    </source>
</evidence>
<protein>
    <submittedName>
        <fullName evidence="4">Glycoside hydrolase family 127 protein</fullName>
    </submittedName>
</protein>